<comment type="caution">
    <text evidence="2">The sequence shown here is derived from an EMBL/GenBank/DDBJ whole genome shotgun (WGS) entry which is preliminary data.</text>
</comment>
<dbReference type="Proteomes" id="UP000051084">
    <property type="component" value="Unassembled WGS sequence"/>
</dbReference>
<dbReference type="STRING" id="417373.GCA_001570685_00855"/>
<reference evidence="2 3" key="1">
    <citation type="journal article" date="2015" name="Genome Announc.">
        <title>Expanding the biotechnology potential of lactobacilli through comparative genomics of 213 strains and associated genera.</title>
        <authorList>
            <person name="Sun Z."/>
            <person name="Harris H.M."/>
            <person name="McCann A."/>
            <person name="Guo C."/>
            <person name="Argimon S."/>
            <person name="Zhang W."/>
            <person name="Yang X."/>
            <person name="Jeffery I.B."/>
            <person name="Cooney J.C."/>
            <person name="Kagawa T.F."/>
            <person name="Liu W."/>
            <person name="Song Y."/>
            <person name="Salvetti E."/>
            <person name="Wrobel A."/>
            <person name="Rasinkangas P."/>
            <person name="Parkhill J."/>
            <person name="Rea M.C."/>
            <person name="O'Sullivan O."/>
            <person name="Ritari J."/>
            <person name="Douillard F.P."/>
            <person name="Paul Ross R."/>
            <person name="Yang R."/>
            <person name="Briner A.E."/>
            <person name="Felis G.E."/>
            <person name="de Vos W.M."/>
            <person name="Barrangou R."/>
            <person name="Klaenhammer T.R."/>
            <person name="Caufield P.W."/>
            <person name="Cui Y."/>
            <person name="Zhang H."/>
            <person name="O'Toole P.W."/>
        </authorList>
    </citation>
    <scope>NUCLEOTIDE SEQUENCE [LARGE SCALE GENOMIC DNA]</scope>
    <source>
        <strain evidence="2 3">DSM 18793</strain>
    </source>
</reference>
<evidence type="ECO:0000256" key="1">
    <source>
        <dbReference type="SAM" id="Phobius"/>
    </source>
</evidence>
<keyword evidence="3" id="KW-1185">Reference proteome</keyword>
<dbReference type="AlphaFoldDB" id="A0A0R1UMK0"/>
<evidence type="ECO:0000313" key="2">
    <source>
        <dbReference type="EMBL" id="KRL92181.1"/>
    </source>
</evidence>
<gene>
    <name evidence="2" type="ORF">FC21_GL000416</name>
</gene>
<organism evidence="2 3">
    <name type="scientific">Limosilactobacillus equigenerosi DSM 18793 = JCM 14505</name>
    <dbReference type="NCBI Taxonomy" id="1423742"/>
    <lineage>
        <taxon>Bacteria</taxon>
        <taxon>Bacillati</taxon>
        <taxon>Bacillota</taxon>
        <taxon>Bacilli</taxon>
        <taxon>Lactobacillales</taxon>
        <taxon>Lactobacillaceae</taxon>
        <taxon>Limosilactobacillus</taxon>
    </lineage>
</organism>
<protein>
    <submittedName>
        <fullName evidence="2">Uncharacterized protein</fullName>
    </submittedName>
</protein>
<keyword evidence="1" id="KW-1133">Transmembrane helix</keyword>
<name>A0A0R1UMK0_9LACO</name>
<feature type="transmembrane region" description="Helical" evidence="1">
    <location>
        <begin position="60"/>
        <end position="82"/>
    </location>
</feature>
<sequence>MIKFFLPIPFMWLMVFLTYKNRKLMPLLFILNIAYDVASFLVGIEMNIEYNFVSDTYQNFFAFLLGIVWLICLTISELIAVFQKMKQNYKKDSRKFKTVKDEFLWTLTTRATGYILFILLGMVAMDVLAFLFGSYVRGLKSLVASCLLAFIGIVALFGIPALYIIKLDAITNHLDQWLWKKYGNHSGTLGKES</sequence>
<keyword evidence="1" id="KW-0812">Transmembrane</keyword>
<feature type="transmembrane region" description="Helical" evidence="1">
    <location>
        <begin position="103"/>
        <end position="136"/>
    </location>
</feature>
<proteinExistence type="predicted"/>
<dbReference type="RefSeq" id="WP_056995836.1">
    <property type="nucleotide sequence ID" value="NZ_AZGC01000059.1"/>
</dbReference>
<dbReference type="PATRIC" id="fig|1423742.4.peg.432"/>
<feature type="transmembrane region" description="Helical" evidence="1">
    <location>
        <begin position="142"/>
        <end position="165"/>
    </location>
</feature>
<dbReference type="EMBL" id="AZGC01000059">
    <property type="protein sequence ID" value="KRL92181.1"/>
    <property type="molecule type" value="Genomic_DNA"/>
</dbReference>
<evidence type="ECO:0000313" key="3">
    <source>
        <dbReference type="Proteomes" id="UP000051084"/>
    </source>
</evidence>
<accession>A0A0R1UMK0</accession>
<feature type="transmembrane region" description="Helical" evidence="1">
    <location>
        <begin position="24"/>
        <end position="48"/>
    </location>
</feature>
<keyword evidence="1" id="KW-0472">Membrane</keyword>